<evidence type="ECO:0000256" key="5">
    <source>
        <dbReference type="ARBA" id="ARBA00022705"/>
    </source>
</evidence>
<keyword evidence="4 9" id="KW-0548">Nucleotidyltransferase</keyword>
<proteinExistence type="predicted"/>
<dbReference type="KEGG" id="fhl:OE105_12330"/>
<evidence type="ECO:0000313" key="10">
    <source>
        <dbReference type="Proteomes" id="UP001164726"/>
    </source>
</evidence>
<dbReference type="GO" id="GO:0008408">
    <property type="term" value="F:3'-5' exonuclease activity"/>
    <property type="evidence" value="ECO:0007669"/>
    <property type="project" value="InterPro"/>
</dbReference>
<keyword evidence="5" id="KW-0235">DNA replication</keyword>
<reference evidence="9" key="1">
    <citation type="submission" date="2022-09" db="EMBL/GenBank/DDBJ databases">
        <title>Complete Genomes of Fervidibacillus albus and Fervidibacillus halotolerans isolated from tidal flat sediments.</title>
        <authorList>
            <person name="Kwon K.K."/>
            <person name="Yang S.-H."/>
            <person name="Park M.J."/>
            <person name="Oh H.-M."/>
        </authorList>
    </citation>
    <scope>NUCLEOTIDE SEQUENCE</scope>
    <source>
        <strain evidence="9">MEBiC13594</strain>
    </source>
</reference>
<dbReference type="Pfam" id="PF13177">
    <property type="entry name" value="DNA_pol3_delta2"/>
    <property type="match status" value="1"/>
</dbReference>
<dbReference type="GO" id="GO:0006261">
    <property type="term" value="P:DNA-templated DNA replication"/>
    <property type="evidence" value="ECO:0007669"/>
    <property type="project" value="TreeGrafter"/>
</dbReference>
<organism evidence="9 10">
    <name type="scientific">Fervidibacillus halotolerans</name>
    <dbReference type="NCBI Taxonomy" id="2980027"/>
    <lineage>
        <taxon>Bacteria</taxon>
        <taxon>Bacillati</taxon>
        <taxon>Bacillota</taxon>
        <taxon>Bacilli</taxon>
        <taxon>Bacillales</taxon>
        <taxon>Bacillaceae</taxon>
        <taxon>Fervidibacillus</taxon>
    </lineage>
</organism>
<dbReference type="FunFam" id="3.40.50.300:FF:001255">
    <property type="entry name" value="DNA polymerase III subunit delta"/>
    <property type="match status" value="1"/>
</dbReference>
<dbReference type="Pfam" id="PF09115">
    <property type="entry name" value="DNApol3-delta_C"/>
    <property type="match status" value="1"/>
</dbReference>
<keyword evidence="6" id="KW-0239">DNA-directed DNA polymerase</keyword>
<accession>A0A9E8M107</accession>
<dbReference type="InterPro" id="IPR015199">
    <property type="entry name" value="DNA_pol_III_delta_C"/>
</dbReference>
<evidence type="ECO:0000256" key="6">
    <source>
        <dbReference type="ARBA" id="ARBA00022932"/>
    </source>
</evidence>
<dbReference type="Gene3D" id="3.40.50.300">
    <property type="entry name" value="P-loop containing nucleotide triphosphate hydrolases"/>
    <property type="match status" value="1"/>
</dbReference>
<dbReference type="PANTHER" id="PTHR11669">
    <property type="entry name" value="REPLICATION FACTOR C / DNA POLYMERASE III GAMMA-TAU SUBUNIT"/>
    <property type="match status" value="1"/>
</dbReference>
<dbReference type="AlphaFoldDB" id="A0A9E8M107"/>
<evidence type="ECO:0000256" key="4">
    <source>
        <dbReference type="ARBA" id="ARBA00022695"/>
    </source>
</evidence>
<dbReference type="EC" id="2.7.7.7" evidence="1"/>
<dbReference type="PANTHER" id="PTHR11669:SF8">
    <property type="entry name" value="DNA POLYMERASE III SUBUNIT DELTA"/>
    <property type="match status" value="1"/>
</dbReference>
<sequence>MKDSLEQLEIIQPLVMKRLKQALIKKRVSHAYLFEGLKGTGKKDVAKFFAKSLFCEQVIDGYKPCNQCIQCQRIESGNHPDVHVIEPDGASIKKDQILYLQQEFSKKGMESNHKFYMIVDADKMTGKAANSLLKFLEEPNAQTTAVLITERVQKILPTIYSRCQHVPFSPLPKKKLEQQLIEKGIKKEKAPLFAKLTNNIDEALSISEDDWFLQAEKIVLKLYEILSKQKLEDSLIYLHTTWNPHFKTREQLEKGLDLLLFIYEDLMFVQIGYEKELTYPDSLQLWRQGALQISKDLLLKKISFILEAKRRLQSNVNGTLLMEQLLINLQEGFTFV</sequence>
<dbReference type="EMBL" id="CP106877">
    <property type="protein sequence ID" value="WAA12324.1"/>
    <property type="molecule type" value="Genomic_DNA"/>
</dbReference>
<dbReference type="Proteomes" id="UP001164726">
    <property type="component" value="Chromosome"/>
</dbReference>
<dbReference type="InterPro" id="IPR004622">
    <property type="entry name" value="DNA_pol_HolB"/>
</dbReference>
<name>A0A9E8M107_9BACI</name>
<protein>
    <recommendedName>
        <fullName evidence="2">DNA polymerase III subunit delta'</fullName>
        <ecNumber evidence="1">2.7.7.7</ecNumber>
    </recommendedName>
</protein>
<evidence type="ECO:0000313" key="9">
    <source>
        <dbReference type="EMBL" id="WAA12324.1"/>
    </source>
</evidence>
<dbReference type="GO" id="GO:0003887">
    <property type="term" value="F:DNA-directed DNA polymerase activity"/>
    <property type="evidence" value="ECO:0007669"/>
    <property type="project" value="UniProtKB-KW"/>
</dbReference>
<dbReference type="GO" id="GO:0003677">
    <property type="term" value="F:DNA binding"/>
    <property type="evidence" value="ECO:0007669"/>
    <property type="project" value="InterPro"/>
</dbReference>
<dbReference type="NCBIfam" id="TIGR00678">
    <property type="entry name" value="holB"/>
    <property type="match status" value="1"/>
</dbReference>
<dbReference type="NCBIfam" id="NF005972">
    <property type="entry name" value="PRK08058.1"/>
    <property type="match status" value="1"/>
</dbReference>
<gene>
    <name evidence="9" type="primary">holB</name>
    <name evidence="9" type="ORF">OE105_12330</name>
</gene>
<dbReference type="GO" id="GO:0009360">
    <property type="term" value="C:DNA polymerase III complex"/>
    <property type="evidence" value="ECO:0007669"/>
    <property type="project" value="InterPro"/>
</dbReference>
<dbReference type="InterPro" id="IPR027417">
    <property type="entry name" value="P-loop_NTPase"/>
</dbReference>
<feature type="domain" description="DNA polymerase III delta subunit C-terminal" evidence="8">
    <location>
        <begin position="251"/>
        <end position="330"/>
    </location>
</feature>
<dbReference type="SUPFAM" id="SSF52540">
    <property type="entry name" value="P-loop containing nucleoside triphosphate hydrolases"/>
    <property type="match status" value="1"/>
</dbReference>
<evidence type="ECO:0000256" key="3">
    <source>
        <dbReference type="ARBA" id="ARBA00022679"/>
    </source>
</evidence>
<keyword evidence="10" id="KW-1185">Reference proteome</keyword>
<evidence type="ECO:0000259" key="8">
    <source>
        <dbReference type="Pfam" id="PF09115"/>
    </source>
</evidence>
<keyword evidence="3 9" id="KW-0808">Transferase</keyword>
<evidence type="ECO:0000256" key="1">
    <source>
        <dbReference type="ARBA" id="ARBA00012417"/>
    </source>
</evidence>
<evidence type="ECO:0000256" key="7">
    <source>
        <dbReference type="ARBA" id="ARBA00049244"/>
    </source>
</evidence>
<evidence type="ECO:0000256" key="2">
    <source>
        <dbReference type="ARBA" id="ARBA00014363"/>
    </source>
</evidence>
<comment type="catalytic activity">
    <reaction evidence="7">
        <text>DNA(n) + a 2'-deoxyribonucleoside 5'-triphosphate = DNA(n+1) + diphosphate</text>
        <dbReference type="Rhea" id="RHEA:22508"/>
        <dbReference type="Rhea" id="RHEA-COMP:17339"/>
        <dbReference type="Rhea" id="RHEA-COMP:17340"/>
        <dbReference type="ChEBI" id="CHEBI:33019"/>
        <dbReference type="ChEBI" id="CHEBI:61560"/>
        <dbReference type="ChEBI" id="CHEBI:173112"/>
        <dbReference type="EC" id="2.7.7.7"/>
    </reaction>
</comment>
<dbReference type="RefSeq" id="WP_275420463.1">
    <property type="nucleotide sequence ID" value="NZ_CP106877.1"/>
</dbReference>
<dbReference type="InterPro" id="IPR050238">
    <property type="entry name" value="DNA_Rep/Repair_Clamp_Loader"/>
</dbReference>